<dbReference type="SMR" id="V7BTU9"/>
<proteinExistence type="predicted"/>
<name>V7BTU9_PHAVU</name>
<gene>
    <name evidence="1" type="ORF">PHAVU_005G070100g</name>
</gene>
<dbReference type="EMBL" id="CM002292">
    <property type="protein sequence ID" value="ESW21427.1"/>
    <property type="molecule type" value="Genomic_DNA"/>
</dbReference>
<evidence type="ECO:0000313" key="1">
    <source>
        <dbReference type="EMBL" id="ESW21427.1"/>
    </source>
</evidence>
<keyword evidence="2" id="KW-1185">Reference proteome</keyword>
<evidence type="ECO:0000313" key="2">
    <source>
        <dbReference type="Proteomes" id="UP000000226"/>
    </source>
</evidence>
<organism evidence="1 2">
    <name type="scientific">Phaseolus vulgaris</name>
    <name type="common">Kidney bean</name>
    <name type="synonym">French bean</name>
    <dbReference type="NCBI Taxonomy" id="3885"/>
    <lineage>
        <taxon>Eukaryota</taxon>
        <taxon>Viridiplantae</taxon>
        <taxon>Streptophyta</taxon>
        <taxon>Embryophyta</taxon>
        <taxon>Tracheophyta</taxon>
        <taxon>Spermatophyta</taxon>
        <taxon>Magnoliopsida</taxon>
        <taxon>eudicotyledons</taxon>
        <taxon>Gunneridae</taxon>
        <taxon>Pentapetalae</taxon>
        <taxon>rosids</taxon>
        <taxon>fabids</taxon>
        <taxon>Fabales</taxon>
        <taxon>Fabaceae</taxon>
        <taxon>Papilionoideae</taxon>
        <taxon>50 kb inversion clade</taxon>
        <taxon>NPAAA clade</taxon>
        <taxon>indigoferoid/millettioid clade</taxon>
        <taxon>Phaseoleae</taxon>
        <taxon>Phaseolus</taxon>
    </lineage>
</organism>
<accession>V7BTU9</accession>
<protein>
    <submittedName>
        <fullName evidence="1">Uncharacterized protein</fullName>
    </submittedName>
</protein>
<sequence>MHWIPTVAAELARMKLENDALLACCSSAEEKEKVVLAEQERMTLPSLADKEKVNQLQKALHKLGEDLQRTQDIVLHQHELGFNKGLEHVVFFYGIPLTEGKFNVNKDFYKGELMPVTNIPDRGSWATRCSGPADDAGQGRAMLDSVEICSCLF</sequence>
<dbReference type="AlphaFoldDB" id="V7BTU9"/>
<dbReference type="Proteomes" id="UP000000226">
    <property type="component" value="Chromosome 5"/>
</dbReference>
<reference evidence="2" key="1">
    <citation type="journal article" date="2014" name="Nat. Genet.">
        <title>A reference genome for common bean and genome-wide analysis of dual domestications.</title>
        <authorList>
            <person name="Schmutz J."/>
            <person name="McClean P.E."/>
            <person name="Mamidi S."/>
            <person name="Wu G.A."/>
            <person name="Cannon S.B."/>
            <person name="Grimwood J."/>
            <person name="Jenkins J."/>
            <person name="Shu S."/>
            <person name="Song Q."/>
            <person name="Chavarro C."/>
            <person name="Torres-Torres M."/>
            <person name="Geffroy V."/>
            <person name="Moghaddam S.M."/>
            <person name="Gao D."/>
            <person name="Abernathy B."/>
            <person name="Barry K."/>
            <person name="Blair M."/>
            <person name="Brick M.A."/>
            <person name="Chovatia M."/>
            <person name="Gepts P."/>
            <person name="Goodstein D.M."/>
            <person name="Gonzales M."/>
            <person name="Hellsten U."/>
            <person name="Hyten D.L."/>
            <person name="Jia G."/>
            <person name="Kelly J.D."/>
            <person name="Kudrna D."/>
            <person name="Lee R."/>
            <person name="Richard M.M."/>
            <person name="Miklas P.N."/>
            <person name="Osorno J.M."/>
            <person name="Rodrigues J."/>
            <person name="Thareau V."/>
            <person name="Urrea C.A."/>
            <person name="Wang M."/>
            <person name="Yu Y."/>
            <person name="Zhang M."/>
            <person name="Wing R.A."/>
            <person name="Cregan P.B."/>
            <person name="Rokhsar D.S."/>
            <person name="Jackson S.A."/>
        </authorList>
    </citation>
    <scope>NUCLEOTIDE SEQUENCE [LARGE SCALE GENOMIC DNA]</scope>
    <source>
        <strain evidence="2">cv. G19833</strain>
    </source>
</reference>
<dbReference type="Gramene" id="ESW21427">
    <property type="protein sequence ID" value="ESW21427"/>
    <property type="gene ID" value="PHAVU_005G070100g"/>
</dbReference>